<keyword evidence="2" id="KW-1185">Reference proteome</keyword>
<dbReference type="AlphaFoldDB" id="A0AAW1YQW1"/>
<sequence length="174" mass="19797">MMEELLPCKFYCVATALCVDDRSEVFQVLDMSCSRKWVSLDAPPVDMSKTYPWHNLCAAAAGTSPSMESLQGGDALLRCLSTRTRMDKIFFIFGSLLPFLLGTCPCFVEHQDHNGGSNYFLMFVLDGKEDTFRYKASLCLTQLIPFTPCTNLCHYQNYLSKLFMNLKKKELVIR</sequence>
<evidence type="ECO:0000313" key="1">
    <source>
        <dbReference type="EMBL" id="KAK9950953.1"/>
    </source>
</evidence>
<reference evidence="1 2" key="1">
    <citation type="journal article" date="2023" name="G3 (Bethesda)">
        <title>A chromosome-length genome assembly and annotation of blackberry (Rubus argutus, cv. 'Hillquist').</title>
        <authorList>
            <person name="Bruna T."/>
            <person name="Aryal R."/>
            <person name="Dudchenko O."/>
            <person name="Sargent D.J."/>
            <person name="Mead D."/>
            <person name="Buti M."/>
            <person name="Cavallini A."/>
            <person name="Hytonen T."/>
            <person name="Andres J."/>
            <person name="Pham M."/>
            <person name="Weisz D."/>
            <person name="Mascagni F."/>
            <person name="Usai G."/>
            <person name="Natali L."/>
            <person name="Bassil N."/>
            <person name="Fernandez G.E."/>
            <person name="Lomsadze A."/>
            <person name="Armour M."/>
            <person name="Olukolu B."/>
            <person name="Poorten T."/>
            <person name="Britton C."/>
            <person name="Davik J."/>
            <person name="Ashrafi H."/>
            <person name="Aiden E.L."/>
            <person name="Borodovsky M."/>
            <person name="Worthington M."/>
        </authorList>
    </citation>
    <scope>NUCLEOTIDE SEQUENCE [LARGE SCALE GENOMIC DNA]</scope>
    <source>
        <strain evidence="1">PI 553951</strain>
    </source>
</reference>
<name>A0AAW1YQW1_RUBAR</name>
<evidence type="ECO:0000313" key="2">
    <source>
        <dbReference type="Proteomes" id="UP001457282"/>
    </source>
</evidence>
<organism evidence="1 2">
    <name type="scientific">Rubus argutus</name>
    <name type="common">Southern blackberry</name>
    <dbReference type="NCBI Taxonomy" id="59490"/>
    <lineage>
        <taxon>Eukaryota</taxon>
        <taxon>Viridiplantae</taxon>
        <taxon>Streptophyta</taxon>
        <taxon>Embryophyta</taxon>
        <taxon>Tracheophyta</taxon>
        <taxon>Spermatophyta</taxon>
        <taxon>Magnoliopsida</taxon>
        <taxon>eudicotyledons</taxon>
        <taxon>Gunneridae</taxon>
        <taxon>Pentapetalae</taxon>
        <taxon>rosids</taxon>
        <taxon>fabids</taxon>
        <taxon>Rosales</taxon>
        <taxon>Rosaceae</taxon>
        <taxon>Rosoideae</taxon>
        <taxon>Rosoideae incertae sedis</taxon>
        <taxon>Rubus</taxon>
    </lineage>
</organism>
<protein>
    <submittedName>
        <fullName evidence="1">Uncharacterized protein</fullName>
    </submittedName>
</protein>
<proteinExistence type="predicted"/>
<gene>
    <name evidence="1" type="ORF">M0R45_006416</name>
</gene>
<accession>A0AAW1YQW1</accession>
<dbReference type="Proteomes" id="UP001457282">
    <property type="component" value="Unassembled WGS sequence"/>
</dbReference>
<comment type="caution">
    <text evidence="1">The sequence shown here is derived from an EMBL/GenBank/DDBJ whole genome shotgun (WGS) entry which is preliminary data.</text>
</comment>
<dbReference type="EMBL" id="JBEDUW010000001">
    <property type="protein sequence ID" value="KAK9950953.1"/>
    <property type="molecule type" value="Genomic_DNA"/>
</dbReference>